<evidence type="ECO:0000313" key="8">
    <source>
        <dbReference type="RefSeq" id="XP_030749922.1"/>
    </source>
</evidence>
<evidence type="ECO:0000256" key="2">
    <source>
        <dbReference type="ARBA" id="ARBA00022729"/>
    </source>
</evidence>
<name>A0A6J2XF68_SITOR</name>
<feature type="signal peptide" evidence="5">
    <location>
        <begin position="1"/>
        <end position="19"/>
    </location>
</feature>
<keyword evidence="7" id="KW-1185">Reference proteome</keyword>
<sequence length="114" mass="13220">MKAYLVSVLFVLIIHSSTSDQSKSIVRARVDSCAGCQLNRLAEVRAFIYEDIPKYENVEWKKIQGHPPELIFFNEADEEVERHLLEKLNRQACNKLLEKRGFKLKDSNEIGKEL</sequence>
<gene>
    <name evidence="8" type="primary">LOC115877758</name>
</gene>
<feature type="domain" description="Selenoprotein F/M" evidence="6">
    <location>
        <begin position="29"/>
        <end position="102"/>
    </location>
</feature>
<dbReference type="Pfam" id="PF08806">
    <property type="entry name" value="Sep15_SelM"/>
    <property type="match status" value="1"/>
</dbReference>
<evidence type="ECO:0000256" key="5">
    <source>
        <dbReference type="SAM" id="SignalP"/>
    </source>
</evidence>
<comment type="similarity">
    <text evidence="1">Belongs to the selenoprotein M/F family.</text>
</comment>
<dbReference type="GO" id="GO:0005788">
    <property type="term" value="C:endoplasmic reticulum lumen"/>
    <property type="evidence" value="ECO:0007669"/>
    <property type="project" value="TreeGrafter"/>
</dbReference>
<dbReference type="RefSeq" id="XP_030749922.1">
    <property type="nucleotide sequence ID" value="XM_030894062.1"/>
</dbReference>
<dbReference type="Gene3D" id="3.40.30.50">
    <property type="entry name" value="Sep15/SelM thioredoxin-like domain, active-site redox motif"/>
    <property type="match status" value="1"/>
</dbReference>
<dbReference type="PANTHER" id="PTHR13077:SF7">
    <property type="entry name" value="SELENOPROTEIN M"/>
    <property type="match status" value="1"/>
</dbReference>
<reference evidence="8" key="1">
    <citation type="submission" date="2025-08" db="UniProtKB">
        <authorList>
            <consortium name="RefSeq"/>
        </authorList>
    </citation>
    <scope>IDENTIFICATION</scope>
    <source>
        <tissue evidence="8">Gonads</tissue>
    </source>
</reference>
<dbReference type="GO" id="GO:0016491">
    <property type="term" value="F:oxidoreductase activity"/>
    <property type="evidence" value="ECO:0007669"/>
    <property type="project" value="TreeGrafter"/>
</dbReference>
<accession>A0A6J2XF68</accession>
<evidence type="ECO:0000259" key="6">
    <source>
        <dbReference type="Pfam" id="PF08806"/>
    </source>
</evidence>
<dbReference type="PANTHER" id="PTHR13077">
    <property type="entry name" value="SELENOPROTEIN F"/>
    <property type="match status" value="1"/>
</dbReference>
<dbReference type="InterPro" id="IPR038219">
    <property type="entry name" value="Sep15/SelM_sf"/>
</dbReference>
<evidence type="ECO:0000313" key="7">
    <source>
        <dbReference type="Proteomes" id="UP000504635"/>
    </source>
</evidence>
<dbReference type="Proteomes" id="UP000504635">
    <property type="component" value="Unplaced"/>
</dbReference>
<protein>
    <recommendedName>
        <fullName evidence="4">Selenoprotein M</fullName>
    </recommendedName>
</protein>
<dbReference type="OrthoDB" id="25165at2759"/>
<keyword evidence="2 5" id="KW-0732">Signal</keyword>
<dbReference type="InterPro" id="IPR014912">
    <property type="entry name" value="Sep15_SelM_dom"/>
</dbReference>
<organism evidence="7 8">
    <name type="scientific">Sitophilus oryzae</name>
    <name type="common">Rice weevil</name>
    <name type="synonym">Curculio oryzae</name>
    <dbReference type="NCBI Taxonomy" id="7048"/>
    <lineage>
        <taxon>Eukaryota</taxon>
        <taxon>Metazoa</taxon>
        <taxon>Ecdysozoa</taxon>
        <taxon>Arthropoda</taxon>
        <taxon>Hexapoda</taxon>
        <taxon>Insecta</taxon>
        <taxon>Pterygota</taxon>
        <taxon>Neoptera</taxon>
        <taxon>Endopterygota</taxon>
        <taxon>Coleoptera</taxon>
        <taxon>Polyphaga</taxon>
        <taxon>Cucujiformia</taxon>
        <taxon>Curculionidae</taxon>
        <taxon>Dryophthorinae</taxon>
        <taxon>Sitophilus</taxon>
    </lineage>
</organism>
<dbReference type="InterPro" id="IPR036249">
    <property type="entry name" value="Thioredoxin-like_sf"/>
</dbReference>
<evidence type="ECO:0000256" key="1">
    <source>
        <dbReference type="ARBA" id="ARBA00005742"/>
    </source>
</evidence>
<dbReference type="KEGG" id="soy:115877758"/>
<dbReference type="InParanoid" id="A0A6J2XF68"/>
<dbReference type="InterPro" id="IPR039992">
    <property type="entry name" value="Sep15_SelM"/>
</dbReference>
<proteinExistence type="inferred from homology"/>
<dbReference type="AlphaFoldDB" id="A0A6J2XF68"/>
<dbReference type="SUPFAM" id="SSF52833">
    <property type="entry name" value="Thioredoxin-like"/>
    <property type="match status" value="1"/>
</dbReference>
<feature type="chain" id="PRO_5026693410" description="Selenoprotein M" evidence="5">
    <location>
        <begin position="20"/>
        <end position="114"/>
    </location>
</feature>
<dbReference type="GeneID" id="115877758"/>
<keyword evidence="3" id="KW-0712">Selenocysteine</keyword>
<evidence type="ECO:0000256" key="3">
    <source>
        <dbReference type="ARBA" id="ARBA00022933"/>
    </source>
</evidence>
<evidence type="ECO:0000256" key="4">
    <source>
        <dbReference type="ARBA" id="ARBA00040773"/>
    </source>
</evidence>